<evidence type="ECO:0000313" key="2">
    <source>
        <dbReference type="Proteomes" id="UP000267606"/>
    </source>
</evidence>
<keyword evidence="2" id="KW-1185">Reference proteome</keyword>
<reference evidence="3" key="1">
    <citation type="submission" date="2016-06" db="UniProtKB">
        <authorList>
            <consortium name="WormBaseParasite"/>
        </authorList>
    </citation>
    <scope>IDENTIFICATION</scope>
</reference>
<protein>
    <submittedName>
        <fullName evidence="3">Ovule protein</fullName>
    </submittedName>
</protein>
<accession>A0A183I8G2</accession>
<evidence type="ECO:0000313" key="3">
    <source>
        <dbReference type="WBParaSite" id="OFLC_0001603701-mRNA-1"/>
    </source>
</evidence>
<dbReference type="EMBL" id="UZAJ01043638">
    <property type="protein sequence ID" value="VDP26120.1"/>
    <property type="molecule type" value="Genomic_DNA"/>
</dbReference>
<dbReference type="Proteomes" id="UP000267606">
    <property type="component" value="Unassembled WGS sequence"/>
</dbReference>
<reference evidence="1 2" key="2">
    <citation type="submission" date="2018-11" db="EMBL/GenBank/DDBJ databases">
        <authorList>
            <consortium name="Pathogen Informatics"/>
        </authorList>
    </citation>
    <scope>NUCLEOTIDE SEQUENCE [LARGE SCALE GENOMIC DNA]</scope>
</reference>
<dbReference type="AlphaFoldDB" id="A0A183I8G2"/>
<dbReference type="WBParaSite" id="OFLC_0001603701-mRNA-1">
    <property type="protein sequence ID" value="OFLC_0001603701-mRNA-1"/>
    <property type="gene ID" value="OFLC_0001603701"/>
</dbReference>
<name>A0A183I8G2_9BILA</name>
<gene>
    <name evidence="1" type="ORF">OFLC_LOCUS16024</name>
</gene>
<evidence type="ECO:0000313" key="1">
    <source>
        <dbReference type="EMBL" id="VDP26120.1"/>
    </source>
</evidence>
<organism evidence="3">
    <name type="scientific">Onchocerca flexuosa</name>
    <dbReference type="NCBI Taxonomy" id="387005"/>
    <lineage>
        <taxon>Eukaryota</taxon>
        <taxon>Metazoa</taxon>
        <taxon>Ecdysozoa</taxon>
        <taxon>Nematoda</taxon>
        <taxon>Chromadorea</taxon>
        <taxon>Rhabditida</taxon>
        <taxon>Spirurina</taxon>
        <taxon>Spiruromorpha</taxon>
        <taxon>Filarioidea</taxon>
        <taxon>Onchocercidae</taxon>
        <taxon>Onchocerca</taxon>
    </lineage>
</organism>
<proteinExistence type="predicted"/>
<sequence length="56" mass="6771">MICFRSMDFVTLQLLYHCSCMMNIPRKMKLYFAHRSFLRLKKGDHMIFPLTIILCN</sequence>